<dbReference type="RefSeq" id="WP_349240693.1">
    <property type="nucleotide sequence ID" value="NZ_JAVTTO010000001.1"/>
</dbReference>
<dbReference type="EMBL" id="JAVTTO010000001">
    <property type="protein sequence ID" value="MDT7831449.1"/>
    <property type="molecule type" value="Genomic_DNA"/>
</dbReference>
<organism evidence="1 2">
    <name type="scientific">Asprobacillus argus</name>
    <dbReference type="NCBI Taxonomy" id="3076534"/>
    <lineage>
        <taxon>Bacteria</taxon>
        <taxon>Pseudomonadati</taxon>
        <taxon>Bacteroidota</taxon>
        <taxon>Flavobacteriia</taxon>
        <taxon>Flavobacteriales</taxon>
        <taxon>Flavobacteriaceae</taxon>
        <taxon>Asprobacillus</taxon>
    </lineage>
</organism>
<proteinExistence type="predicted"/>
<reference evidence="1 2" key="1">
    <citation type="submission" date="2023-09" db="EMBL/GenBank/DDBJ databases">
        <title>Novel taxa isolated from Blanes Bay.</title>
        <authorList>
            <person name="Rey-Velasco X."/>
            <person name="Lucena T."/>
        </authorList>
    </citation>
    <scope>NUCLEOTIDE SEQUENCE [LARGE SCALE GENOMIC DNA]</scope>
    <source>
        <strain evidence="1 2">S356</strain>
    </source>
</reference>
<evidence type="ECO:0000313" key="1">
    <source>
        <dbReference type="EMBL" id="MDT7831449.1"/>
    </source>
</evidence>
<gene>
    <name evidence="1" type="ORF">RQM59_03600</name>
</gene>
<dbReference type="NCBIfam" id="NF033205">
    <property type="entry name" value="IPExxxVDY"/>
    <property type="match status" value="1"/>
</dbReference>
<dbReference type="InterPro" id="IPR047690">
    <property type="entry name" value="IPExxxVDY_fam"/>
</dbReference>
<sequence length="156" mass="18092">MQVHALDLNDFCEENYTLIGVHTTLEDYKLAFLLNSHLKTGFHRASYSLDFSNTAEDVSFSIYDYTNKEYDFEWYLIANSCSQEVKLNSSGLLQSTETKTYLIKEKKKVDFFIKIVGETDRSYITKTIDKINAINQVVTSYQVDTNTLKSKDFLIF</sequence>
<comment type="caution">
    <text evidence="1">The sequence shown here is derived from an EMBL/GenBank/DDBJ whole genome shotgun (WGS) entry which is preliminary data.</text>
</comment>
<keyword evidence="2" id="KW-1185">Reference proteome</keyword>
<protein>
    <submittedName>
        <fullName evidence="1">IPExxxVDY family protein</fullName>
    </submittedName>
</protein>
<dbReference type="Proteomes" id="UP001257277">
    <property type="component" value="Unassembled WGS sequence"/>
</dbReference>
<name>A0ABU3LCJ3_9FLAO</name>
<evidence type="ECO:0000313" key="2">
    <source>
        <dbReference type="Proteomes" id="UP001257277"/>
    </source>
</evidence>
<accession>A0ABU3LCJ3</accession>